<dbReference type="InterPro" id="IPR036249">
    <property type="entry name" value="Thioredoxin-like_sf"/>
</dbReference>
<feature type="domain" description="GST C-terminal" evidence="4">
    <location>
        <begin position="172"/>
        <end position="316"/>
    </location>
</feature>
<dbReference type="PIRSF" id="PIRSF015753">
    <property type="entry name" value="GST"/>
    <property type="match status" value="1"/>
</dbReference>
<feature type="binding site" evidence="2">
    <location>
        <begin position="158"/>
        <end position="159"/>
    </location>
    <ligand>
        <name>glutathione</name>
        <dbReference type="ChEBI" id="CHEBI:57925"/>
    </ligand>
</feature>
<dbReference type="GO" id="GO:0004364">
    <property type="term" value="F:glutathione transferase activity"/>
    <property type="evidence" value="ECO:0007669"/>
    <property type="project" value="InterPro"/>
</dbReference>
<dbReference type="AlphaFoldDB" id="A0A5B8MIT4"/>
<dbReference type="OrthoDB" id="2309723at2759"/>
<keyword evidence="5" id="KW-0808">Transferase</keyword>
<feature type="site" description="Lowers pKa of active site Cys" evidence="3">
    <location>
        <position position="264"/>
    </location>
</feature>
<accession>A0A5B8MIT4</accession>
<dbReference type="PROSITE" id="PS50405">
    <property type="entry name" value="GST_CTER"/>
    <property type="match status" value="1"/>
</dbReference>
<dbReference type="Gene3D" id="3.40.30.10">
    <property type="entry name" value="Glutaredoxin"/>
    <property type="match status" value="1"/>
</dbReference>
<protein>
    <submittedName>
        <fullName evidence="5">Glutathione S-transferase</fullName>
    </submittedName>
</protein>
<dbReference type="InterPro" id="IPR004045">
    <property type="entry name" value="Glutathione_S-Trfase_N"/>
</dbReference>
<dbReference type="PANTHER" id="PTHR32419:SF6">
    <property type="entry name" value="GLUTATHIONE S-TRANSFERASE OMEGA-LIKE 1-RELATED"/>
    <property type="match status" value="1"/>
</dbReference>
<dbReference type="InterPro" id="IPR047047">
    <property type="entry name" value="GST_Omega-like_C"/>
</dbReference>
<keyword evidence="6" id="KW-1185">Reference proteome</keyword>
<dbReference type="SUPFAM" id="SSF52833">
    <property type="entry name" value="Thioredoxin-like"/>
    <property type="match status" value="1"/>
</dbReference>
<dbReference type="SUPFAM" id="SSF47616">
    <property type="entry name" value="GST C-terminal domain-like"/>
    <property type="match status" value="1"/>
</dbReference>
<feature type="site" description="Lowers pKa of active site Cys" evidence="3">
    <location>
        <position position="307"/>
    </location>
</feature>
<dbReference type="CDD" id="cd03190">
    <property type="entry name" value="GST_C_Omega_like"/>
    <property type="match status" value="1"/>
</dbReference>
<evidence type="ECO:0000259" key="4">
    <source>
        <dbReference type="PROSITE" id="PS50405"/>
    </source>
</evidence>
<dbReference type="InterPro" id="IPR036282">
    <property type="entry name" value="Glutathione-S-Trfase_C_sf"/>
</dbReference>
<feature type="binding site" evidence="2">
    <location>
        <position position="90"/>
    </location>
    <ligand>
        <name>glutathione</name>
        <dbReference type="ChEBI" id="CHEBI:57925"/>
    </ligand>
</feature>
<reference evidence="5 6" key="1">
    <citation type="submission" date="2018-07" db="EMBL/GenBank/DDBJ databases">
        <title>The complete nuclear genome of the prasinophyte Chloropicon primus (CCMP1205).</title>
        <authorList>
            <person name="Pombert J.-F."/>
            <person name="Otis C."/>
            <person name="Turmel M."/>
            <person name="Lemieux C."/>
        </authorList>
    </citation>
    <scope>NUCLEOTIDE SEQUENCE [LARGE SCALE GENOMIC DNA]</scope>
    <source>
        <strain evidence="5 6">CCMP1205</strain>
    </source>
</reference>
<evidence type="ECO:0000256" key="1">
    <source>
        <dbReference type="PIRSR" id="PIRSR015753-1"/>
    </source>
</evidence>
<name>A0A5B8MIT4_9CHLO</name>
<evidence type="ECO:0000256" key="2">
    <source>
        <dbReference type="PIRSR" id="PIRSR015753-2"/>
    </source>
</evidence>
<dbReference type="Pfam" id="PF13410">
    <property type="entry name" value="GST_C_2"/>
    <property type="match status" value="1"/>
</dbReference>
<organism evidence="5 6">
    <name type="scientific">Chloropicon primus</name>
    <dbReference type="NCBI Taxonomy" id="1764295"/>
    <lineage>
        <taxon>Eukaryota</taxon>
        <taxon>Viridiplantae</taxon>
        <taxon>Chlorophyta</taxon>
        <taxon>Chloropicophyceae</taxon>
        <taxon>Chloropicales</taxon>
        <taxon>Chloropicaceae</taxon>
        <taxon>Chloropicon</taxon>
    </lineage>
</organism>
<dbReference type="SFLD" id="SFLDS00019">
    <property type="entry name" value="Glutathione_Transferase_(cytos"/>
    <property type="match status" value="1"/>
</dbReference>
<dbReference type="Pfam" id="PF13409">
    <property type="entry name" value="GST_N_2"/>
    <property type="match status" value="1"/>
</dbReference>
<sequence length="340" mass="39598">MKQTALDQISVKGKFERKESQFRNFVGKEESNKFQPERNRYHLYISRACPWANRTHQFVNLKGLQDVIQIHSVHPTWRRTRPEEDSHSGWHFVGEGEEEYVDDFGRSHSTQGCTPDRLNGCKTVRELYDLAAGGTWDKSAFTTPVLWCSKEKTIVNNESSEICRMLNNSFNEFAKNKHVDLYPDRLSEKIAELEGWVYHDINNGVYKCGFASSQEAYDEAVGTLFGALDRVEAVLDKSRYLAGDQITGIDVWLFNTLIRFDAVYVVYFKTCKKCLREYHNILNYLKDLYQVPEIGETVDFWNIRTHYFTSHPKLNPHGIVPPMPDVDYNSQHDRATRKYN</sequence>
<proteinExistence type="predicted"/>
<evidence type="ECO:0000256" key="3">
    <source>
        <dbReference type="PIRSR" id="PIRSR015753-3"/>
    </source>
</evidence>
<dbReference type="EMBL" id="CP031035">
    <property type="protein sequence ID" value="QDZ19300.1"/>
    <property type="molecule type" value="Genomic_DNA"/>
</dbReference>
<feature type="active site" description="Nucleophile" evidence="1">
    <location>
        <position position="49"/>
    </location>
</feature>
<dbReference type="SFLD" id="SFLDG01206">
    <property type="entry name" value="Xi.1"/>
    <property type="match status" value="1"/>
</dbReference>
<evidence type="ECO:0000313" key="6">
    <source>
        <dbReference type="Proteomes" id="UP000316726"/>
    </source>
</evidence>
<dbReference type="SFLD" id="SFLDG01148">
    <property type="entry name" value="Xi_(cytGST)"/>
    <property type="match status" value="1"/>
</dbReference>
<dbReference type="InterPro" id="IPR010987">
    <property type="entry name" value="Glutathione-S-Trfase_C-like"/>
</dbReference>
<dbReference type="InterPro" id="IPR040079">
    <property type="entry name" value="Glutathione_S-Trfase"/>
</dbReference>
<evidence type="ECO:0000313" key="5">
    <source>
        <dbReference type="EMBL" id="QDZ19300.1"/>
    </source>
</evidence>
<dbReference type="STRING" id="1764295.A0A5B8MIT4"/>
<feature type="active site" description="Proton donor/acceptor" evidence="1">
    <location>
        <position position="206"/>
    </location>
</feature>
<dbReference type="PANTHER" id="PTHR32419">
    <property type="entry name" value="GLUTATHIONYL-HYDROQUINONE REDUCTASE"/>
    <property type="match status" value="1"/>
</dbReference>
<gene>
    <name evidence="5" type="ORF">A3770_02p18180</name>
</gene>
<dbReference type="InterPro" id="IPR016639">
    <property type="entry name" value="GST_Omega/GSH"/>
</dbReference>
<dbReference type="Proteomes" id="UP000316726">
    <property type="component" value="Chromosome 2"/>
</dbReference>
<dbReference type="GO" id="GO:0005737">
    <property type="term" value="C:cytoplasm"/>
    <property type="evidence" value="ECO:0007669"/>
    <property type="project" value="TreeGrafter"/>
</dbReference>
<dbReference type="Gene3D" id="1.20.1050.10">
    <property type="match status" value="1"/>
</dbReference>